<organism evidence="4 5">
    <name type="scientific">Eremothecium cymbalariae (strain CBS 270.75 / DBVPG 7215 / KCTC 17166 / NRRL Y-17582)</name>
    <name type="common">Yeast</name>
    <dbReference type="NCBI Taxonomy" id="931890"/>
    <lineage>
        <taxon>Eukaryota</taxon>
        <taxon>Fungi</taxon>
        <taxon>Dikarya</taxon>
        <taxon>Ascomycota</taxon>
        <taxon>Saccharomycotina</taxon>
        <taxon>Saccharomycetes</taxon>
        <taxon>Saccharomycetales</taxon>
        <taxon>Saccharomycetaceae</taxon>
        <taxon>Eremothecium</taxon>
    </lineage>
</organism>
<dbReference type="FunCoup" id="G8JMT0">
    <property type="interactions" value="105"/>
</dbReference>
<dbReference type="HOGENOM" id="CLU_105541_0_0_1"/>
<evidence type="ECO:0000313" key="4">
    <source>
        <dbReference type="EMBL" id="AET37745.1"/>
    </source>
</evidence>
<dbReference type="OMA" id="MGPKIDD"/>
<dbReference type="InterPro" id="IPR013730">
    <property type="entry name" value="Fyv7/TAP26"/>
</dbReference>
<dbReference type="RefSeq" id="XP_003644562.1">
    <property type="nucleotide sequence ID" value="XM_003644514.1"/>
</dbReference>
<feature type="compositionally biased region" description="Basic and acidic residues" evidence="3">
    <location>
        <begin position="94"/>
        <end position="107"/>
    </location>
</feature>
<dbReference type="STRING" id="931890.G8JMT0"/>
<reference evidence="5" key="1">
    <citation type="journal article" date="2012" name="G3 (Bethesda)">
        <title>Pichia sorbitophila, an interspecies yeast hybrid reveals early steps of genome resolution following polyploidization.</title>
        <authorList>
            <person name="Leh Louis V."/>
            <person name="Despons L."/>
            <person name="Friedrich A."/>
            <person name="Martin T."/>
            <person name="Durrens P."/>
            <person name="Casaregola S."/>
            <person name="Neuveglise C."/>
            <person name="Fairhead C."/>
            <person name="Marck C."/>
            <person name="Cruz J.A."/>
            <person name="Straub M.L."/>
            <person name="Kugler V."/>
            <person name="Sacerdot C."/>
            <person name="Uzunov Z."/>
            <person name="Thierry A."/>
            <person name="Weiss S."/>
            <person name="Bleykasten C."/>
            <person name="De Montigny J."/>
            <person name="Jacques N."/>
            <person name="Jung P."/>
            <person name="Lemaire M."/>
            <person name="Mallet S."/>
            <person name="Morel G."/>
            <person name="Richard G.F."/>
            <person name="Sarkar A."/>
            <person name="Savel G."/>
            <person name="Schacherer J."/>
            <person name="Seret M.L."/>
            <person name="Talla E."/>
            <person name="Samson G."/>
            <person name="Jubin C."/>
            <person name="Poulain J."/>
            <person name="Vacherie B."/>
            <person name="Barbe V."/>
            <person name="Pelletier E."/>
            <person name="Sherman D.J."/>
            <person name="Westhof E."/>
            <person name="Weissenbach J."/>
            <person name="Baret P.V."/>
            <person name="Wincker P."/>
            <person name="Gaillardin C."/>
            <person name="Dujon B."/>
            <person name="Souciet J.L."/>
        </authorList>
    </citation>
    <scope>NUCLEOTIDE SEQUENCE [LARGE SCALE GENOMIC DNA]</scope>
    <source>
        <strain evidence="5">CBS 270.75 / DBVPG 7215 / KCTC 17166 / NRRL Y-17582</strain>
    </source>
</reference>
<dbReference type="GO" id="GO:0000462">
    <property type="term" value="P:maturation of SSU-rRNA from tricistronic rRNA transcript (SSU-rRNA, 5.8S rRNA, LSU-rRNA)"/>
    <property type="evidence" value="ECO:0007669"/>
    <property type="project" value="EnsemblFungi"/>
</dbReference>
<evidence type="ECO:0000256" key="1">
    <source>
        <dbReference type="ARBA" id="ARBA00006800"/>
    </source>
</evidence>
<gene>
    <name evidence="4" type="ordered locus">Ecym_1524</name>
</gene>
<dbReference type="GeneID" id="11470410"/>
<keyword evidence="5" id="KW-1185">Reference proteome</keyword>
<dbReference type="AlphaFoldDB" id="G8JMT0"/>
<sequence length="140" mass="16752">MVGTAKRFTKEHKIKEIQKSLHKRARIKKQYLKSLKVEGYELPDKQEKPKLSYDQVKTDKRSKVAQNEELKKRCKRLQSKELEERRQHNFAKIQEAKERQFAREKRSLRVTKRTRSGQPLMGPKIDDLLEKIKNDNTYTS</sequence>
<dbReference type="Pfam" id="PF08524">
    <property type="entry name" value="rRNA_processing"/>
    <property type="match status" value="1"/>
</dbReference>
<evidence type="ECO:0000256" key="2">
    <source>
        <dbReference type="ARBA" id="ARBA00018780"/>
    </source>
</evidence>
<evidence type="ECO:0000256" key="3">
    <source>
        <dbReference type="SAM" id="MobiDB-lite"/>
    </source>
</evidence>
<dbReference type="OrthoDB" id="2135053at2759"/>
<accession>G8JMT0</accession>
<proteinExistence type="inferred from homology"/>
<dbReference type="GO" id="GO:0032040">
    <property type="term" value="C:small-subunit processome"/>
    <property type="evidence" value="ECO:0007669"/>
    <property type="project" value="EnsemblFungi"/>
</dbReference>
<evidence type="ECO:0000313" key="5">
    <source>
        <dbReference type="Proteomes" id="UP000006790"/>
    </source>
</evidence>
<feature type="compositionally biased region" description="Basic and acidic residues" evidence="3">
    <location>
        <begin position="124"/>
        <end position="134"/>
    </location>
</feature>
<dbReference type="KEGG" id="erc:Ecym_1524"/>
<name>G8JMT0_ERECY</name>
<dbReference type="InParanoid" id="G8JMT0"/>
<feature type="region of interest" description="Disordered" evidence="3">
    <location>
        <begin position="91"/>
        <end position="140"/>
    </location>
</feature>
<dbReference type="EMBL" id="CP002497">
    <property type="protein sequence ID" value="AET37745.1"/>
    <property type="molecule type" value="Genomic_DNA"/>
</dbReference>
<dbReference type="eggNOG" id="KOG4851">
    <property type="taxonomic scope" value="Eukaryota"/>
</dbReference>
<dbReference type="Proteomes" id="UP000006790">
    <property type="component" value="Chromosome 1"/>
</dbReference>
<protein>
    <recommendedName>
        <fullName evidence="2">rRNA-processing protein FYV7</fullName>
    </recommendedName>
</protein>
<comment type="similarity">
    <text evidence="1">Belongs to the FYV7 family.</text>
</comment>